<organism evidence="1 2">
    <name type="scientific">Rhodococcus ruber</name>
    <dbReference type="NCBI Taxonomy" id="1830"/>
    <lineage>
        <taxon>Bacteria</taxon>
        <taxon>Bacillati</taxon>
        <taxon>Actinomycetota</taxon>
        <taxon>Actinomycetes</taxon>
        <taxon>Mycobacteriales</taxon>
        <taxon>Nocardiaceae</taxon>
        <taxon>Rhodococcus</taxon>
    </lineage>
</organism>
<sequence>MNTNSNALDDQVRAVHQLVRTQLRILEIRHAHSTRPRAKRHIAADIRHVSERCDALEQILHSRTTSATGSSSRAARLSDCIATIAGSADRRSVVALEHVLADQLADRLHTLESLAIALGDRPLQQWARGLHSVGAA</sequence>
<dbReference type="RefSeq" id="WP_040271258.1">
    <property type="nucleotide sequence ID" value="NZ_JAJNCM010000034.1"/>
</dbReference>
<dbReference type="Proteomes" id="UP000042997">
    <property type="component" value="Unassembled WGS sequence"/>
</dbReference>
<name>A0A098BHI7_9NOCA</name>
<dbReference type="eggNOG" id="ENOG5031FV0">
    <property type="taxonomic scope" value="Bacteria"/>
</dbReference>
<gene>
    <name evidence="1" type="ORF">RHRU231_390101</name>
</gene>
<dbReference type="AlphaFoldDB" id="A0A098BHI7"/>
<dbReference type="EMBL" id="CCSD01000049">
    <property type="protein sequence ID" value="CDZ88184.1"/>
    <property type="molecule type" value="Genomic_DNA"/>
</dbReference>
<evidence type="ECO:0000313" key="1">
    <source>
        <dbReference type="EMBL" id="CDZ88184.1"/>
    </source>
</evidence>
<proteinExistence type="predicted"/>
<protein>
    <submittedName>
        <fullName evidence="1">Uncharacterized protein</fullName>
    </submittedName>
</protein>
<dbReference type="OrthoDB" id="9915371at2"/>
<accession>A0A098BHI7</accession>
<reference evidence="1 2" key="1">
    <citation type="journal article" date="2014" name="Genome Announc.">
        <title>Draft Genome Sequence of Propane- and Butane-Oxidizing Actinobacterium Rhodococcus ruber IEGM 231.</title>
        <authorList>
            <person name="Ivshina I.B."/>
            <person name="Kuyukina M.S."/>
            <person name="Krivoruchko A.V."/>
            <person name="Barbe V."/>
            <person name="Fischer C."/>
        </authorList>
    </citation>
    <scope>NUCLEOTIDE SEQUENCE [LARGE SCALE GENOMIC DNA]</scope>
</reference>
<evidence type="ECO:0000313" key="2">
    <source>
        <dbReference type="Proteomes" id="UP000042997"/>
    </source>
</evidence>